<protein>
    <submittedName>
        <fullName evidence="1">Uncharacterized protein</fullName>
    </submittedName>
</protein>
<gene>
    <name evidence="1" type="ORF">CW740_09360</name>
</gene>
<reference evidence="1 2" key="1">
    <citation type="submission" date="2017-12" db="EMBL/GenBank/DDBJ databases">
        <title>Kangiella profundi FT102 completed genome.</title>
        <authorList>
            <person name="Xu J."/>
            <person name="Wang J."/>
            <person name="Lu Y."/>
        </authorList>
    </citation>
    <scope>NUCLEOTIDE SEQUENCE [LARGE SCALE GENOMIC DNA]</scope>
    <source>
        <strain evidence="1 2">FT102</strain>
    </source>
</reference>
<organism evidence="1 2">
    <name type="scientific">Kangiella profundi</name>
    <dbReference type="NCBI Taxonomy" id="1561924"/>
    <lineage>
        <taxon>Bacteria</taxon>
        <taxon>Pseudomonadati</taxon>
        <taxon>Pseudomonadota</taxon>
        <taxon>Gammaproteobacteria</taxon>
        <taxon>Kangiellales</taxon>
        <taxon>Kangiellaceae</taxon>
        <taxon>Kangiella</taxon>
    </lineage>
</organism>
<dbReference type="OrthoDB" id="118685at2"/>
<sequence length="318" mass="35419">MKTFLTLLKREYWENKTGLQWVPLIIGGIAVFGVFLGVFVFSTSNVQINGVGSHDLTSLFKLYDVSVDPRAKAIGVQMGMYSGIFSFGFVLAIVGFFYCLGALYDDRKDRSILFWKSMPISDTMTVVSKVVTAMVLAPLFFWVILQITTLAIMMLATIFAWVSDASAWSNIWQPSNLFVIAFYQLQAFYVATLWAAPIIGYLLLVSSWTKKVPFLVATVPVVLVIIAESIVTNTAHVASYIGERFVMIWAAYITPVANIAGDFSDVIESDAADFIEEDWIPLSFGKHLMDMDLWLGIVVGAAFVVGAIMIRRYRDEAL</sequence>
<dbReference type="Proteomes" id="UP000232693">
    <property type="component" value="Chromosome"/>
</dbReference>
<dbReference type="EMBL" id="CP025120">
    <property type="protein sequence ID" value="AUD79435.1"/>
    <property type="molecule type" value="Genomic_DNA"/>
</dbReference>
<dbReference type="KEGG" id="kpd:CW740_09360"/>
<evidence type="ECO:0000313" key="1">
    <source>
        <dbReference type="EMBL" id="AUD79435.1"/>
    </source>
</evidence>
<dbReference type="AlphaFoldDB" id="A0A2K9A6H0"/>
<dbReference type="RefSeq" id="WP_106647248.1">
    <property type="nucleotide sequence ID" value="NZ_BMGO01000001.1"/>
</dbReference>
<name>A0A2K9A6H0_9GAMM</name>
<evidence type="ECO:0000313" key="2">
    <source>
        <dbReference type="Proteomes" id="UP000232693"/>
    </source>
</evidence>
<proteinExistence type="predicted"/>
<keyword evidence="2" id="KW-1185">Reference proteome</keyword>
<accession>A0A2K9A6H0</accession>